<dbReference type="PROSITE" id="PS00217">
    <property type="entry name" value="SUGAR_TRANSPORT_2"/>
    <property type="match status" value="1"/>
</dbReference>
<evidence type="ECO:0000313" key="8">
    <source>
        <dbReference type="EMBL" id="CAB3394479.1"/>
    </source>
</evidence>
<dbReference type="AlphaFoldDB" id="A0A6F9ECA1"/>
<dbReference type="Pfam" id="PF07690">
    <property type="entry name" value="MFS_1"/>
    <property type="match status" value="1"/>
</dbReference>
<protein>
    <submittedName>
        <fullName evidence="8">MFS transporter</fullName>
    </submittedName>
</protein>
<dbReference type="PROSITE" id="PS50850">
    <property type="entry name" value="MFS"/>
    <property type="match status" value="1"/>
</dbReference>
<keyword evidence="5 6" id="KW-0472">Membrane</keyword>
<dbReference type="RefSeq" id="WP_170086002.1">
    <property type="nucleotide sequence ID" value="NZ_CP047972.1"/>
</dbReference>
<feature type="transmembrane region" description="Helical" evidence="6">
    <location>
        <begin position="417"/>
        <end position="436"/>
    </location>
</feature>
<feature type="transmembrane region" description="Helical" evidence="6">
    <location>
        <begin position="252"/>
        <end position="272"/>
    </location>
</feature>
<gene>
    <name evidence="8" type="ORF">COOX1_2434</name>
</gene>
<accession>A0A6F9ECA1</accession>
<dbReference type="GO" id="GO:0005886">
    <property type="term" value="C:plasma membrane"/>
    <property type="evidence" value="ECO:0007669"/>
    <property type="project" value="UniProtKB-SubCell"/>
</dbReference>
<feature type="transmembrane region" description="Helical" evidence="6">
    <location>
        <begin position="386"/>
        <end position="411"/>
    </location>
</feature>
<dbReference type="EMBL" id="LR792683">
    <property type="protein sequence ID" value="CAB3394479.1"/>
    <property type="molecule type" value="Genomic_DNA"/>
</dbReference>
<reference evidence="8 9" key="1">
    <citation type="submission" date="2020-04" db="EMBL/GenBank/DDBJ databases">
        <authorList>
            <person name="Hogendoorn C."/>
        </authorList>
    </citation>
    <scope>NUCLEOTIDE SEQUENCE [LARGE SCALE GENOMIC DNA]</scope>
    <source>
        <strain evidence="8">COOX1</strain>
    </source>
</reference>
<sequence>MEKSEVLLAPGTGGYALVDVPRSLTTRVVLICWLGIFFEGYDLAVYGAVLPAILTDSSFPLTAVQAGAIGSYAVFGMCLGAIFLGSSADYLGRKKMLIASMLFYAVGMVWSALAPNTAMLGASRFVAGLGLGGVLPTTSALTVEYSHPARRSLTAALMYTGYPLGGAAAACLALWLLPVIGWRGLFWLGGLAFLLIPFAVGWMPESLRFLLDNERKEAARALILKYRLQVDRELAPLKPEPRSELSKRSLSVIFSSGRWAAALVLFWLAYFMDLLMTYGLNTWLPQMMHQAGYSLGSSLAFMLILNVSAAAGGLIEGLAADRLGSKWVSVASFALAAVAIILMVVKWPVAIVYVLAALAGIGVIGTAILVNAYITKYFPVNARGTAFGLALGFGRAGAIGGPLIGGLILAWHLPVTWNFVAFSIAGLIGMFVMALMPRSEVQV</sequence>
<name>A0A6F9ECA1_9BACL</name>
<feature type="transmembrane region" description="Helical" evidence="6">
    <location>
        <begin position="155"/>
        <end position="178"/>
    </location>
</feature>
<feature type="transmembrane region" description="Helical" evidence="6">
    <location>
        <begin position="184"/>
        <end position="203"/>
    </location>
</feature>
<evidence type="ECO:0000256" key="4">
    <source>
        <dbReference type="ARBA" id="ARBA00022989"/>
    </source>
</evidence>
<evidence type="ECO:0000256" key="1">
    <source>
        <dbReference type="ARBA" id="ARBA00004651"/>
    </source>
</evidence>
<dbReference type="PANTHER" id="PTHR23508:SF10">
    <property type="entry name" value="CARBOXYLIC ACID TRANSPORTER PROTEIN HOMOLOG"/>
    <property type="match status" value="1"/>
</dbReference>
<dbReference type="InterPro" id="IPR005829">
    <property type="entry name" value="Sugar_transporter_CS"/>
</dbReference>
<dbReference type="GO" id="GO:0046943">
    <property type="term" value="F:carboxylic acid transmembrane transporter activity"/>
    <property type="evidence" value="ECO:0007669"/>
    <property type="project" value="TreeGrafter"/>
</dbReference>
<dbReference type="SUPFAM" id="SSF103473">
    <property type="entry name" value="MFS general substrate transporter"/>
    <property type="match status" value="1"/>
</dbReference>
<dbReference type="InterPro" id="IPR036259">
    <property type="entry name" value="MFS_trans_sf"/>
</dbReference>
<evidence type="ECO:0000256" key="2">
    <source>
        <dbReference type="ARBA" id="ARBA00022448"/>
    </source>
</evidence>
<evidence type="ECO:0000256" key="5">
    <source>
        <dbReference type="ARBA" id="ARBA00023136"/>
    </source>
</evidence>
<dbReference type="Proteomes" id="UP000502196">
    <property type="component" value="Chromosome"/>
</dbReference>
<feature type="transmembrane region" description="Helical" evidence="6">
    <location>
        <begin position="351"/>
        <end position="374"/>
    </location>
</feature>
<comment type="subcellular location">
    <subcellularLocation>
        <location evidence="1">Cell membrane</location>
        <topology evidence="1">Multi-pass membrane protein</topology>
    </subcellularLocation>
</comment>
<dbReference type="Gene3D" id="1.20.1250.20">
    <property type="entry name" value="MFS general substrate transporter like domains"/>
    <property type="match status" value="1"/>
</dbReference>
<proteinExistence type="predicted"/>
<feature type="transmembrane region" description="Helical" evidence="6">
    <location>
        <begin position="96"/>
        <end position="113"/>
    </location>
</feature>
<feature type="domain" description="Major facilitator superfamily (MFS) profile" evidence="7">
    <location>
        <begin position="28"/>
        <end position="441"/>
    </location>
</feature>
<feature type="transmembrane region" description="Helical" evidence="6">
    <location>
        <begin position="327"/>
        <end position="345"/>
    </location>
</feature>
<evidence type="ECO:0000313" key="9">
    <source>
        <dbReference type="Proteomes" id="UP000502196"/>
    </source>
</evidence>
<evidence type="ECO:0000259" key="7">
    <source>
        <dbReference type="PROSITE" id="PS50850"/>
    </source>
</evidence>
<keyword evidence="4 6" id="KW-1133">Transmembrane helix</keyword>
<feature type="transmembrane region" description="Helical" evidence="6">
    <location>
        <begin position="28"/>
        <end position="54"/>
    </location>
</feature>
<dbReference type="InterPro" id="IPR020846">
    <property type="entry name" value="MFS_dom"/>
</dbReference>
<organism evidence="8 9">
    <name type="scientific">Kyrpidia spormannii</name>
    <dbReference type="NCBI Taxonomy" id="2055160"/>
    <lineage>
        <taxon>Bacteria</taxon>
        <taxon>Bacillati</taxon>
        <taxon>Bacillota</taxon>
        <taxon>Bacilli</taxon>
        <taxon>Bacillales</taxon>
        <taxon>Alicyclobacillaceae</taxon>
        <taxon>Kyrpidia</taxon>
    </lineage>
</organism>
<evidence type="ECO:0000256" key="6">
    <source>
        <dbReference type="SAM" id="Phobius"/>
    </source>
</evidence>
<keyword evidence="2" id="KW-0813">Transport</keyword>
<evidence type="ECO:0000256" key="3">
    <source>
        <dbReference type="ARBA" id="ARBA00022692"/>
    </source>
</evidence>
<dbReference type="InterPro" id="IPR011701">
    <property type="entry name" value="MFS"/>
</dbReference>
<dbReference type="PANTHER" id="PTHR23508">
    <property type="entry name" value="CARBOXYLIC ACID TRANSPORTER PROTEIN HOMOLOG"/>
    <property type="match status" value="1"/>
</dbReference>
<feature type="transmembrane region" description="Helical" evidence="6">
    <location>
        <begin position="292"/>
        <end position="315"/>
    </location>
</feature>
<feature type="transmembrane region" description="Helical" evidence="6">
    <location>
        <begin position="66"/>
        <end position="84"/>
    </location>
</feature>
<dbReference type="CDD" id="cd17365">
    <property type="entry name" value="MFS_PcaK_like"/>
    <property type="match status" value="1"/>
</dbReference>
<keyword evidence="3 6" id="KW-0812">Transmembrane</keyword>